<evidence type="ECO:0000256" key="1">
    <source>
        <dbReference type="SAM" id="MobiDB-lite"/>
    </source>
</evidence>
<keyword evidence="3" id="KW-1185">Reference proteome</keyword>
<comment type="caution">
    <text evidence="2">The sequence shown here is derived from an EMBL/GenBank/DDBJ whole genome shotgun (WGS) entry which is preliminary data.</text>
</comment>
<reference evidence="2 3" key="1">
    <citation type="journal article" date="2020" name="ISME J.">
        <title>Comparative genomics reveals insights into cyanobacterial evolution and habitat adaptation.</title>
        <authorList>
            <person name="Chen M.Y."/>
            <person name="Teng W.K."/>
            <person name="Zhao L."/>
            <person name="Hu C.X."/>
            <person name="Zhou Y.K."/>
            <person name="Han B.P."/>
            <person name="Song L.R."/>
            <person name="Shu W.S."/>
        </authorList>
    </citation>
    <scope>NUCLEOTIDE SEQUENCE [LARGE SCALE GENOMIC DNA]</scope>
    <source>
        <strain evidence="2 3">FACHB-130</strain>
    </source>
</reference>
<dbReference type="EMBL" id="JACJTB010000007">
    <property type="protein sequence ID" value="MBD2594425.1"/>
    <property type="molecule type" value="Genomic_DNA"/>
</dbReference>
<sequence length="58" mass="6221">MGDSQRHMLQVGKADDSRLKSGNPPTALSPQRSGSPKPPIGGRNRPPNPLQNHSCVFC</sequence>
<feature type="compositionally biased region" description="Polar residues" evidence="1">
    <location>
        <begin position="23"/>
        <end position="34"/>
    </location>
</feature>
<accession>A0ABR8FU12</accession>
<name>A0ABR8FU12_9NOSO</name>
<evidence type="ECO:0000313" key="3">
    <source>
        <dbReference type="Proteomes" id="UP000603457"/>
    </source>
</evidence>
<dbReference type="RefSeq" id="WP_190967294.1">
    <property type="nucleotide sequence ID" value="NZ_JACJTB010000007.1"/>
</dbReference>
<feature type="region of interest" description="Disordered" evidence="1">
    <location>
        <begin position="1"/>
        <end position="58"/>
    </location>
</feature>
<protein>
    <submittedName>
        <fullName evidence="2">Uncharacterized protein</fullName>
    </submittedName>
</protein>
<gene>
    <name evidence="2" type="ORF">H6G74_08790</name>
</gene>
<evidence type="ECO:0000313" key="2">
    <source>
        <dbReference type="EMBL" id="MBD2594425.1"/>
    </source>
</evidence>
<proteinExistence type="predicted"/>
<dbReference type="Proteomes" id="UP000603457">
    <property type="component" value="Unassembled WGS sequence"/>
</dbReference>
<organism evidence="2 3">
    <name type="scientific">Nostoc spongiaeforme FACHB-130</name>
    <dbReference type="NCBI Taxonomy" id="1357510"/>
    <lineage>
        <taxon>Bacteria</taxon>
        <taxon>Bacillati</taxon>
        <taxon>Cyanobacteriota</taxon>
        <taxon>Cyanophyceae</taxon>
        <taxon>Nostocales</taxon>
        <taxon>Nostocaceae</taxon>
        <taxon>Nostoc</taxon>
    </lineage>
</organism>